<evidence type="ECO:0000256" key="1">
    <source>
        <dbReference type="SAM" id="MobiDB-lite"/>
    </source>
</evidence>
<organism evidence="2">
    <name type="scientific">Zea mays</name>
    <name type="common">Maize</name>
    <dbReference type="NCBI Taxonomy" id="4577"/>
    <lineage>
        <taxon>Eukaryota</taxon>
        <taxon>Viridiplantae</taxon>
        <taxon>Streptophyta</taxon>
        <taxon>Embryophyta</taxon>
        <taxon>Tracheophyta</taxon>
        <taxon>Spermatophyta</taxon>
        <taxon>Magnoliopsida</taxon>
        <taxon>Liliopsida</taxon>
        <taxon>Poales</taxon>
        <taxon>Poaceae</taxon>
        <taxon>PACMAD clade</taxon>
        <taxon>Panicoideae</taxon>
        <taxon>Andropogonodae</taxon>
        <taxon>Andropogoneae</taxon>
        <taxon>Tripsacinae</taxon>
        <taxon>Zea</taxon>
    </lineage>
</organism>
<reference evidence="2" key="1">
    <citation type="journal article" date="2009" name="PLoS Genet.">
        <title>Sequencing, mapping, and analysis of 27,455 maize full-length cDNAs.</title>
        <authorList>
            <person name="Soderlund C."/>
            <person name="Descour A."/>
            <person name="Kudrna D."/>
            <person name="Bomhoff M."/>
            <person name="Boyd L."/>
            <person name="Currie J."/>
            <person name="Angelova A."/>
            <person name="Collura K."/>
            <person name="Wissotski M."/>
            <person name="Ashley E."/>
            <person name="Morrow D."/>
            <person name="Fernandes J."/>
            <person name="Walbot V."/>
            <person name="Yu Y."/>
        </authorList>
    </citation>
    <scope>NUCLEOTIDE SEQUENCE</scope>
    <source>
        <strain evidence="2">B73</strain>
    </source>
</reference>
<proteinExistence type="evidence at transcript level"/>
<dbReference type="AlphaFoldDB" id="C0HI58"/>
<name>C0HI58_MAIZE</name>
<dbReference type="RefSeq" id="XP_023155865.1">
    <property type="nucleotide sequence ID" value="XM_023300097.2"/>
</dbReference>
<reference evidence="2" key="2">
    <citation type="submission" date="2012-06" db="EMBL/GenBank/DDBJ databases">
        <authorList>
            <person name="Yu Y."/>
            <person name="Currie J."/>
            <person name="Lomeli R."/>
            <person name="Angelova A."/>
            <person name="Collura K."/>
            <person name="Wissotski M."/>
            <person name="Campos D."/>
            <person name="Kudrna D."/>
            <person name="Golser W."/>
            <person name="Ashely E."/>
            <person name="Descour A."/>
            <person name="Fernandes J."/>
            <person name="Soderlund C."/>
            <person name="Walbot V."/>
        </authorList>
    </citation>
    <scope>NUCLEOTIDE SEQUENCE</scope>
    <source>
        <strain evidence="2">B73</strain>
    </source>
</reference>
<evidence type="ECO:0000313" key="2">
    <source>
        <dbReference type="EMBL" id="ACN26711.1"/>
    </source>
</evidence>
<feature type="region of interest" description="Disordered" evidence="1">
    <location>
        <begin position="1"/>
        <end position="30"/>
    </location>
</feature>
<accession>C0HI58</accession>
<protein>
    <submittedName>
        <fullName evidence="2">Uncharacterized protein</fullName>
    </submittedName>
</protein>
<sequence>MNRRNRAGPCRQMDVDRQRNQPSHRPPEGTVTIDEAARALVVVRRPGRAAVREPVTDGTERVTRKRASLPFSPQATAAEQRVARARRRGRSLKRRVGRARNLSACCRQDETAPTHRCANQGACRLLASTLLAGCCCACAGWHWHPSPTAGRGQETTGEGREALPCLTGGR</sequence>
<dbReference type="GeneID" id="111589297"/>
<feature type="region of interest" description="Disordered" evidence="1">
    <location>
        <begin position="148"/>
        <end position="170"/>
    </location>
</feature>
<dbReference type="EMBL" id="BT062014">
    <property type="protein sequence ID" value="ACN26711.1"/>
    <property type="molecule type" value="mRNA"/>
</dbReference>
<dbReference type="KEGG" id="zma:111589297"/>